<protein>
    <submittedName>
        <fullName evidence="5">Sugar ABC transporter substrate-binding protein</fullName>
    </submittedName>
</protein>
<dbReference type="AlphaFoldDB" id="A0ABD5EBJ3"/>
<sequence length="424" mass="45420">MNRPARLRTRKTVRNTTVAAASIAAMVVIAACGGSGGGGVSADKKQTLTVWGMGAEGEKLADIAKTYEKSHPNITVKVTPVGWDVAHQKLVSAAAASKLPDIAQMGGSYMGEFSELGVLEPVDTKTFHEKDFFPASWKQGVVDDTAYGVPWYVDTRVVYYRTDLAKKAGITEAPKTWKDMKALATAYQKQAGTRWGLSIQPSGTDTVQSFYPFLYSAGGQIVSDDGKKAVVNSPEAVRALTEYGTYFSKGLAKKSVTPGYDVLKDFDSGSVPMFFSGPWQISSINQTHPNLKGKWGITTVPRDESATSMAGGSSLVISKDSDHKAAATDFVKYLTSAKGQTEFYKASGDLPARTSAWDSGELATDKNLQTFRTQVENSKTSPALAKWSEISSKVDDAIEQVTQGKASAKSALDKAQSEIESLLG</sequence>
<keyword evidence="3 4" id="KW-0732">Signal</keyword>
<feature type="chain" id="PRO_5044864075" evidence="4">
    <location>
        <begin position="31"/>
        <end position="424"/>
    </location>
</feature>
<comment type="similarity">
    <text evidence="1">Belongs to the bacterial solute-binding protein 1 family.</text>
</comment>
<keyword evidence="2" id="KW-0813">Transport</keyword>
<evidence type="ECO:0000256" key="1">
    <source>
        <dbReference type="ARBA" id="ARBA00008520"/>
    </source>
</evidence>
<dbReference type="PANTHER" id="PTHR30061">
    <property type="entry name" value="MALTOSE-BINDING PERIPLASMIC PROTEIN"/>
    <property type="match status" value="1"/>
</dbReference>
<dbReference type="SUPFAM" id="SSF53850">
    <property type="entry name" value="Periplasmic binding protein-like II"/>
    <property type="match status" value="1"/>
</dbReference>
<dbReference type="PANTHER" id="PTHR30061:SF50">
    <property type="entry name" value="MALTOSE_MALTODEXTRIN-BINDING PERIPLASMIC PROTEIN"/>
    <property type="match status" value="1"/>
</dbReference>
<comment type="caution">
    <text evidence="5">The sequence shown here is derived from an EMBL/GenBank/DDBJ whole genome shotgun (WGS) entry which is preliminary data.</text>
</comment>
<accession>A0ABD5EBJ3</accession>
<dbReference type="InterPro" id="IPR006059">
    <property type="entry name" value="SBP"/>
</dbReference>
<organism evidence="5 6">
    <name type="scientific">Streptomyces evansiae</name>
    <dbReference type="NCBI Taxonomy" id="3075535"/>
    <lineage>
        <taxon>Bacteria</taxon>
        <taxon>Bacillati</taxon>
        <taxon>Actinomycetota</taxon>
        <taxon>Actinomycetes</taxon>
        <taxon>Kitasatosporales</taxon>
        <taxon>Streptomycetaceae</taxon>
        <taxon>Streptomyces</taxon>
    </lineage>
</organism>
<evidence type="ECO:0000313" key="6">
    <source>
        <dbReference type="Proteomes" id="UP001183607"/>
    </source>
</evidence>
<dbReference type="CDD" id="cd14747">
    <property type="entry name" value="PBP2_MalE"/>
    <property type="match status" value="1"/>
</dbReference>
<dbReference type="Proteomes" id="UP001183607">
    <property type="component" value="Unassembled WGS sequence"/>
</dbReference>
<evidence type="ECO:0000313" key="5">
    <source>
        <dbReference type="EMBL" id="MDT0418743.1"/>
    </source>
</evidence>
<name>A0ABD5EBJ3_9ACTN</name>
<feature type="signal peptide" evidence="4">
    <location>
        <begin position="1"/>
        <end position="30"/>
    </location>
</feature>
<dbReference type="PROSITE" id="PS51257">
    <property type="entry name" value="PROKAR_LIPOPROTEIN"/>
    <property type="match status" value="1"/>
</dbReference>
<dbReference type="Pfam" id="PF01547">
    <property type="entry name" value="SBP_bac_1"/>
    <property type="match status" value="1"/>
</dbReference>
<gene>
    <name evidence="5" type="ORF">RM574_25005</name>
</gene>
<evidence type="ECO:0000256" key="3">
    <source>
        <dbReference type="ARBA" id="ARBA00022729"/>
    </source>
</evidence>
<dbReference type="EMBL" id="JAVRER010000053">
    <property type="protein sequence ID" value="MDT0418743.1"/>
    <property type="molecule type" value="Genomic_DNA"/>
</dbReference>
<dbReference type="RefSeq" id="WP_043254759.1">
    <property type="nucleotide sequence ID" value="NZ_JAVRER010000053.1"/>
</dbReference>
<proteinExistence type="inferred from homology"/>
<evidence type="ECO:0000256" key="2">
    <source>
        <dbReference type="ARBA" id="ARBA00022448"/>
    </source>
</evidence>
<evidence type="ECO:0000256" key="4">
    <source>
        <dbReference type="SAM" id="SignalP"/>
    </source>
</evidence>
<dbReference type="Gene3D" id="3.40.190.10">
    <property type="entry name" value="Periplasmic binding protein-like II"/>
    <property type="match status" value="2"/>
</dbReference>
<reference evidence="6" key="1">
    <citation type="submission" date="2023-07" db="EMBL/GenBank/DDBJ databases">
        <title>30 novel species of actinomycetes from the DSMZ collection.</title>
        <authorList>
            <person name="Nouioui I."/>
        </authorList>
    </citation>
    <scope>NUCLEOTIDE SEQUENCE [LARGE SCALE GENOMIC DNA]</scope>
    <source>
        <strain evidence="6">DSM 41982</strain>
    </source>
</reference>